<name>A0ABT7LED8_9BURK</name>
<dbReference type="Proteomes" id="UP001238603">
    <property type="component" value="Unassembled WGS sequence"/>
</dbReference>
<feature type="signal peptide" evidence="1">
    <location>
        <begin position="1"/>
        <end position="20"/>
    </location>
</feature>
<sequence>MKARPWIAGPLALSAALLSACTTVGNGRMRELDAPRTAELLKPGLTSREDAERLLGRGQVLRFEPSGWESWHYLDKPGLPRFVDYLPVVGLVSSRIDTGSRELVLLFDAQGRLRKYSLLEIPPQLKTPTP</sequence>
<evidence type="ECO:0000313" key="2">
    <source>
        <dbReference type="EMBL" id="MDL5031217.1"/>
    </source>
</evidence>
<keyword evidence="1" id="KW-0732">Signal</keyword>
<evidence type="ECO:0008006" key="4">
    <source>
        <dbReference type="Google" id="ProtNLM"/>
    </source>
</evidence>
<protein>
    <recommendedName>
        <fullName evidence="4">Lipoprotein SmpA/OmlA domain-containing protein</fullName>
    </recommendedName>
</protein>
<proteinExistence type="predicted"/>
<keyword evidence="3" id="KW-1185">Reference proteome</keyword>
<dbReference type="EMBL" id="JASVDS010000001">
    <property type="protein sequence ID" value="MDL5031217.1"/>
    <property type="molecule type" value="Genomic_DNA"/>
</dbReference>
<comment type="caution">
    <text evidence="2">The sequence shown here is derived from an EMBL/GenBank/DDBJ whole genome shotgun (WGS) entry which is preliminary data.</text>
</comment>
<dbReference type="RefSeq" id="WP_285981328.1">
    <property type="nucleotide sequence ID" value="NZ_JASVDS010000001.1"/>
</dbReference>
<accession>A0ABT7LED8</accession>
<dbReference type="PROSITE" id="PS51257">
    <property type="entry name" value="PROKAR_LIPOPROTEIN"/>
    <property type="match status" value="1"/>
</dbReference>
<reference evidence="2 3" key="1">
    <citation type="submission" date="2023-06" db="EMBL/GenBank/DDBJ databases">
        <title>Pelomonas sp. APW6 16S ribosomal RNA gene genome sequencing and assembly.</title>
        <authorList>
            <person name="Woo H."/>
        </authorList>
    </citation>
    <scope>NUCLEOTIDE SEQUENCE [LARGE SCALE GENOMIC DNA]</scope>
    <source>
        <strain evidence="2 3">APW6</strain>
    </source>
</reference>
<evidence type="ECO:0000313" key="3">
    <source>
        <dbReference type="Proteomes" id="UP001238603"/>
    </source>
</evidence>
<evidence type="ECO:0000256" key="1">
    <source>
        <dbReference type="SAM" id="SignalP"/>
    </source>
</evidence>
<gene>
    <name evidence="2" type="ORF">QRD43_04790</name>
</gene>
<feature type="chain" id="PRO_5046902648" description="Lipoprotein SmpA/OmlA domain-containing protein" evidence="1">
    <location>
        <begin position="21"/>
        <end position="130"/>
    </location>
</feature>
<organism evidence="2 3">
    <name type="scientific">Roseateles subflavus</name>
    <dbReference type="NCBI Taxonomy" id="3053353"/>
    <lineage>
        <taxon>Bacteria</taxon>
        <taxon>Pseudomonadati</taxon>
        <taxon>Pseudomonadota</taxon>
        <taxon>Betaproteobacteria</taxon>
        <taxon>Burkholderiales</taxon>
        <taxon>Sphaerotilaceae</taxon>
        <taxon>Roseateles</taxon>
    </lineage>
</organism>